<keyword evidence="3" id="KW-1185">Reference proteome</keyword>
<evidence type="ECO:0000256" key="1">
    <source>
        <dbReference type="SAM" id="MobiDB-lite"/>
    </source>
</evidence>
<dbReference type="PANTHER" id="PTHR30121">
    <property type="entry name" value="UNCHARACTERIZED PROTEIN YJGR-RELATED"/>
    <property type="match status" value="1"/>
</dbReference>
<dbReference type="InterPro" id="IPR051162">
    <property type="entry name" value="T4SS_component"/>
</dbReference>
<reference evidence="2 3" key="1">
    <citation type="submission" date="2023-05" db="EMBL/GenBank/DDBJ databases">
        <title>Streptomyces fuscus sp. nov., a brown-black pigment producing actinomyces isolated from dry sand of Sea duck farm.</title>
        <authorList>
            <person name="Xie J."/>
            <person name="Shen N."/>
        </authorList>
    </citation>
    <scope>NUCLEOTIDE SEQUENCE [LARGE SCALE GENOMIC DNA]</scope>
    <source>
        <strain evidence="2 3">GXMU-J15</strain>
    </source>
</reference>
<evidence type="ECO:0000313" key="2">
    <source>
        <dbReference type="EMBL" id="MDL2081959.1"/>
    </source>
</evidence>
<evidence type="ECO:0000313" key="3">
    <source>
        <dbReference type="Proteomes" id="UP001241926"/>
    </source>
</evidence>
<dbReference type="PANTHER" id="PTHR30121:SF11">
    <property type="entry name" value="AAA+ ATPASE DOMAIN-CONTAINING PROTEIN"/>
    <property type="match status" value="1"/>
</dbReference>
<dbReference type="RefSeq" id="WP_285437124.1">
    <property type="nucleotide sequence ID" value="NZ_JASJUS010000063.1"/>
</dbReference>
<dbReference type="InterPro" id="IPR027417">
    <property type="entry name" value="P-loop_NTPase"/>
</dbReference>
<dbReference type="Gene3D" id="3.40.50.300">
    <property type="entry name" value="P-loop containing nucleotide triphosphate hydrolases"/>
    <property type="match status" value="2"/>
</dbReference>
<sequence>MIWTHSHRELVFSSLHLPRPLDATAVAEFLARLASDRDAPRIALEVRASEKGIRHLLGCRDTDVHALRRMLRDLIPGSLLTTPSTGTVHPRPPVDAARRLRLRPTGLPLRSDVHEATTRALLSSLATPLKQGEQLVMQVLFGPRRAPRAVPARTPDPSTSFFQLLTEGQRPASSETRTRLKERASQSGFAITIRLGVSSTDSGRRRRFIGSLFSAISTAQSPGLHIDLVHETPKHLNKARSPWRWPLSLAVSELVGLLGWPLGDGDFPGLPPARPRLLRAGANVHTGPRVFARSAVPGDDRLLGIGPQDQTYHAITYGPSGSGKTNVALRLILADIEAGRPVAVLDPKQQLIDDILARVPEHRRGDVVELNAGDGNPVGFNPVDVTGRDPDVVVDGVLAVFEAVFADGWGPRSADIFSASLRTLARASTPRRPATLVDLPRLLTDPKFRRQQVGRVHGDVGLAGFWSWYEAQSPQAQAAAIAPPLNKLRQFLLRPALIRMLDQRTGKFRLRDIFRENKIVLVPLNEGLIGPGTASLLGSLIIADLWQATQERADEPGADKRPGVVYIDEAPRFLNLPVSLADALAVSRSLSVGWFLAAQFRSQFPPSLRSAVDMNARSKIVFATEYEDARDMAKLTRTLTAEDFQALPRFRAYANLVADGLPSGWALLETLPPPPATTNPDAVRAIARANYAPDPVQPAANDSAADDSNEAQTAMTPPPTVAVDQIGRKRRSP</sequence>
<gene>
    <name evidence="2" type="ORF">QNN03_36595</name>
</gene>
<feature type="region of interest" description="Disordered" evidence="1">
    <location>
        <begin position="689"/>
        <end position="733"/>
    </location>
</feature>
<comment type="caution">
    <text evidence="2">The sequence shown here is derived from an EMBL/GenBank/DDBJ whole genome shotgun (WGS) entry which is preliminary data.</text>
</comment>
<dbReference type="EMBL" id="JASJUS010000063">
    <property type="protein sequence ID" value="MDL2081959.1"/>
    <property type="molecule type" value="Genomic_DNA"/>
</dbReference>
<dbReference type="Proteomes" id="UP001241926">
    <property type="component" value="Unassembled WGS sequence"/>
</dbReference>
<proteinExistence type="predicted"/>
<dbReference type="SUPFAM" id="SSF52540">
    <property type="entry name" value="P-loop containing nucleoside triphosphate hydrolases"/>
    <property type="match status" value="1"/>
</dbReference>
<protein>
    <submittedName>
        <fullName evidence="2">Type IV secretory system conjugative DNA transfer family protein</fullName>
    </submittedName>
</protein>
<accession>A0ABT7JCA1</accession>
<dbReference type="Pfam" id="PF02534">
    <property type="entry name" value="T4SS-DNA_transf"/>
    <property type="match status" value="1"/>
</dbReference>
<dbReference type="InterPro" id="IPR003688">
    <property type="entry name" value="TraG/VirD4"/>
</dbReference>
<organism evidence="2 3">
    <name type="scientific">Streptomyces fuscus</name>
    <dbReference type="NCBI Taxonomy" id="3048495"/>
    <lineage>
        <taxon>Bacteria</taxon>
        <taxon>Bacillati</taxon>
        <taxon>Actinomycetota</taxon>
        <taxon>Actinomycetes</taxon>
        <taxon>Kitasatosporales</taxon>
        <taxon>Streptomycetaceae</taxon>
        <taxon>Streptomyces</taxon>
    </lineage>
</organism>
<name>A0ABT7JCA1_9ACTN</name>